<feature type="domain" description="TonB-dependent receptor-like beta-barrel" evidence="10">
    <location>
        <begin position="222"/>
        <end position="733"/>
    </location>
</feature>
<gene>
    <name evidence="12" type="ORF">LTT95_05735</name>
</gene>
<keyword evidence="13" id="KW-1185">Reference proteome</keyword>
<evidence type="ECO:0000256" key="3">
    <source>
        <dbReference type="ARBA" id="ARBA00022452"/>
    </source>
</evidence>
<accession>A0ABS8UCJ3</accession>
<dbReference type="PROSITE" id="PS52016">
    <property type="entry name" value="TONB_DEPENDENT_REC_3"/>
    <property type="match status" value="1"/>
</dbReference>
<dbReference type="InterPro" id="IPR012910">
    <property type="entry name" value="Plug_dom"/>
</dbReference>
<evidence type="ECO:0000256" key="9">
    <source>
        <dbReference type="RuleBase" id="RU003357"/>
    </source>
</evidence>
<evidence type="ECO:0000256" key="1">
    <source>
        <dbReference type="ARBA" id="ARBA00004571"/>
    </source>
</evidence>
<evidence type="ECO:0000313" key="12">
    <source>
        <dbReference type="EMBL" id="MCD9096439.1"/>
    </source>
</evidence>
<evidence type="ECO:0000256" key="4">
    <source>
        <dbReference type="ARBA" id="ARBA00022692"/>
    </source>
</evidence>
<dbReference type="InterPro" id="IPR039426">
    <property type="entry name" value="TonB-dep_rcpt-like"/>
</dbReference>
<proteinExistence type="inferred from homology"/>
<keyword evidence="12" id="KW-0675">Receptor</keyword>
<reference evidence="12" key="1">
    <citation type="submission" date="2021-12" db="EMBL/GenBank/DDBJ databases">
        <authorList>
            <person name="Ulrich A."/>
        </authorList>
    </citation>
    <scope>NUCLEOTIDE SEQUENCE</scope>
    <source>
        <strain evidence="12">A1P009</strain>
    </source>
</reference>
<keyword evidence="3 8" id="KW-1134">Transmembrane beta strand</keyword>
<dbReference type="SUPFAM" id="SSF56935">
    <property type="entry name" value="Porins"/>
    <property type="match status" value="1"/>
</dbReference>
<dbReference type="Gene3D" id="2.170.130.10">
    <property type="entry name" value="TonB-dependent receptor, plug domain"/>
    <property type="match status" value="1"/>
</dbReference>
<reference evidence="12" key="2">
    <citation type="journal article" date="2022" name="Syst. Appl. Microbiol.">
        <title>Physiological and genomic characterisation of Luteimonas fraxinea sp. nov., a bacterial species associated with trees tolerant to ash dieback.</title>
        <authorList>
            <person name="Ulrich K."/>
            <person name="Becker R."/>
            <person name="Behrendt U."/>
            <person name="Kube M."/>
            <person name="Schneck V."/>
            <person name="Ulrich A."/>
        </authorList>
    </citation>
    <scope>NUCLEOTIDE SEQUENCE</scope>
    <source>
        <strain evidence="12">A1P009</strain>
    </source>
</reference>
<evidence type="ECO:0000256" key="7">
    <source>
        <dbReference type="ARBA" id="ARBA00023237"/>
    </source>
</evidence>
<dbReference type="InterPro" id="IPR036942">
    <property type="entry name" value="Beta-barrel_TonB_sf"/>
</dbReference>
<evidence type="ECO:0000256" key="2">
    <source>
        <dbReference type="ARBA" id="ARBA00022448"/>
    </source>
</evidence>
<name>A0ABS8UCJ3_9GAMM</name>
<keyword evidence="7 8" id="KW-0998">Cell outer membrane</keyword>
<evidence type="ECO:0000256" key="8">
    <source>
        <dbReference type="PROSITE-ProRule" id="PRU01360"/>
    </source>
</evidence>
<comment type="caution">
    <text evidence="12">The sequence shown here is derived from an EMBL/GenBank/DDBJ whole genome shotgun (WGS) entry which is preliminary data.</text>
</comment>
<feature type="domain" description="TonB-dependent receptor plug" evidence="11">
    <location>
        <begin position="48"/>
        <end position="169"/>
    </location>
</feature>
<evidence type="ECO:0000256" key="5">
    <source>
        <dbReference type="ARBA" id="ARBA00023077"/>
    </source>
</evidence>
<evidence type="ECO:0000259" key="10">
    <source>
        <dbReference type="Pfam" id="PF00593"/>
    </source>
</evidence>
<keyword evidence="4 8" id="KW-0812">Transmembrane</keyword>
<dbReference type="InterPro" id="IPR037066">
    <property type="entry name" value="Plug_dom_sf"/>
</dbReference>
<dbReference type="Gene3D" id="2.40.170.20">
    <property type="entry name" value="TonB-dependent receptor, beta-barrel domain"/>
    <property type="match status" value="1"/>
</dbReference>
<dbReference type="Pfam" id="PF00593">
    <property type="entry name" value="TonB_dep_Rec_b-barrel"/>
    <property type="match status" value="1"/>
</dbReference>
<sequence>MSVLLAPAAAAQQASVVDPQREEETTDADATQLDTIQVTGTRIRGGVTPSPVVTIGIESIREEGFKDLGEVIRSIPQNFGGGQNPGVAAGASTGSGGLANQNITGGSSLNLRGLGPDATLTLLNGRRMTYGGFVQTVDISAIPVEAVERIDVVADGASAIYGSDAVAGVGNVILQRDYEGVQVGARYGDSADGGLGTREYTATAGATWSTGGFITAFKDSTVDPIHAAERDYTRQLRPPTTLYPGSDLRSGLLSLHQSIGESVDVRVDALRTRRDQRYANWPSTAVNYYHAFAPRTTAHLLSPTVEFHGPGDWTLWAGATWGRDEREQFETRVFPDADAVLRTNDCYCNESRAYEVGGEGPLLAMRGGEARVAVGAGYRSNDFLHANYLTGSTTTEGRDASRFAYAELSLPLIGTAMAVTGVRRLEATAALRSEDYDSFGRVTTPKLGLVYAPSADVTLKSSWGRSFKTPTLFQQHWDRQAVLYTAPTLGAVGAPAGATALVLGGGNPDLDPERARTLTASVAFHPVAAPNLEMELTWFDIDYTDRVVQPVTDYAQALRNPLYAQFVQRAPSAAELQAVIDSADAFYNVAGAPYVPGNVLALVRAEYVNVARQRIRGLDLSGSYRMDLGAGRLTLRGSGSWLDSSQQSAAGQADYALSGVLFNPAKVNARLGGLWAVGGFSASTFANYTGGVTNIADDKKTASFTTWDATLRYASDRPGAWSGLELSLSAQNLLNRAPPLHTTLNSLHAPFDSTNYSAIGRFVSVSVSKHF</sequence>
<dbReference type="PANTHER" id="PTHR47234:SF3">
    <property type="entry name" value="SECRETIN_TONB SHORT N-TERMINAL DOMAIN-CONTAINING PROTEIN"/>
    <property type="match status" value="1"/>
</dbReference>
<protein>
    <submittedName>
        <fullName evidence="12">TonB-dependent receptor</fullName>
    </submittedName>
</protein>
<dbReference type="EMBL" id="JAJQKU010000002">
    <property type="protein sequence ID" value="MCD9096439.1"/>
    <property type="molecule type" value="Genomic_DNA"/>
</dbReference>
<dbReference type="Proteomes" id="UP001430360">
    <property type="component" value="Unassembled WGS sequence"/>
</dbReference>
<keyword evidence="5 9" id="KW-0798">TonB box</keyword>
<dbReference type="PANTHER" id="PTHR47234">
    <property type="match status" value="1"/>
</dbReference>
<keyword evidence="6 8" id="KW-0472">Membrane</keyword>
<dbReference type="InterPro" id="IPR000531">
    <property type="entry name" value="Beta-barrel_TonB"/>
</dbReference>
<dbReference type="RefSeq" id="WP_232135074.1">
    <property type="nucleotide sequence ID" value="NZ_JAJQKU010000002.1"/>
</dbReference>
<dbReference type="Pfam" id="PF07715">
    <property type="entry name" value="Plug"/>
    <property type="match status" value="1"/>
</dbReference>
<keyword evidence="2 8" id="KW-0813">Transport</keyword>
<comment type="similarity">
    <text evidence="8 9">Belongs to the TonB-dependent receptor family.</text>
</comment>
<evidence type="ECO:0000259" key="11">
    <source>
        <dbReference type="Pfam" id="PF07715"/>
    </source>
</evidence>
<organism evidence="12 13">
    <name type="scientific">Luteimonas fraxinea</name>
    <dbReference type="NCBI Taxonomy" id="2901869"/>
    <lineage>
        <taxon>Bacteria</taxon>
        <taxon>Pseudomonadati</taxon>
        <taxon>Pseudomonadota</taxon>
        <taxon>Gammaproteobacteria</taxon>
        <taxon>Lysobacterales</taxon>
        <taxon>Lysobacteraceae</taxon>
        <taxon>Luteimonas</taxon>
    </lineage>
</organism>
<evidence type="ECO:0000313" key="13">
    <source>
        <dbReference type="Proteomes" id="UP001430360"/>
    </source>
</evidence>
<evidence type="ECO:0000256" key="6">
    <source>
        <dbReference type="ARBA" id="ARBA00023136"/>
    </source>
</evidence>
<comment type="subcellular location">
    <subcellularLocation>
        <location evidence="1 8">Cell outer membrane</location>
        <topology evidence="1 8">Multi-pass membrane protein</topology>
    </subcellularLocation>
</comment>